<evidence type="ECO:0000256" key="1">
    <source>
        <dbReference type="SAM" id="MobiDB-lite"/>
    </source>
</evidence>
<dbReference type="AlphaFoldDB" id="A0A8J9ZS68"/>
<gene>
    <name evidence="2" type="primary">Hypp2270</name>
    <name evidence="2" type="ORF">BLAG_LOCUS16720</name>
</gene>
<dbReference type="Proteomes" id="UP000838412">
    <property type="component" value="Chromosome 3"/>
</dbReference>
<dbReference type="OrthoDB" id="10194035at2759"/>
<keyword evidence="3" id="KW-1185">Reference proteome</keyword>
<accession>A0A8J9ZS68</accession>
<protein>
    <submittedName>
        <fullName evidence="2">Hypp2270 protein</fullName>
    </submittedName>
</protein>
<organism evidence="2 3">
    <name type="scientific">Branchiostoma lanceolatum</name>
    <name type="common">Common lancelet</name>
    <name type="synonym">Amphioxus lanceolatum</name>
    <dbReference type="NCBI Taxonomy" id="7740"/>
    <lineage>
        <taxon>Eukaryota</taxon>
        <taxon>Metazoa</taxon>
        <taxon>Chordata</taxon>
        <taxon>Cephalochordata</taxon>
        <taxon>Leptocardii</taxon>
        <taxon>Amphioxiformes</taxon>
        <taxon>Branchiostomatidae</taxon>
        <taxon>Branchiostoma</taxon>
    </lineage>
</organism>
<evidence type="ECO:0000313" key="3">
    <source>
        <dbReference type="Proteomes" id="UP000838412"/>
    </source>
</evidence>
<proteinExistence type="predicted"/>
<dbReference type="EMBL" id="OV696688">
    <property type="protein sequence ID" value="CAH1259399.1"/>
    <property type="molecule type" value="Genomic_DNA"/>
</dbReference>
<reference evidence="2" key="1">
    <citation type="submission" date="2022-01" db="EMBL/GenBank/DDBJ databases">
        <authorList>
            <person name="Braso-Vives M."/>
        </authorList>
    </citation>
    <scope>NUCLEOTIDE SEQUENCE</scope>
</reference>
<evidence type="ECO:0000313" key="2">
    <source>
        <dbReference type="EMBL" id="CAH1259399.1"/>
    </source>
</evidence>
<sequence length="83" mass="9011">MSTDGWLMVKTRSKKRQRRSGSDDLDSSPRSTGEVAMADKSILDELKATIEAALQPVHEKLKDMATARDVQSLRFGAGTTSSG</sequence>
<name>A0A8J9ZS68_BRALA</name>
<feature type="region of interest" description="Disordered" evidence="1">
    <location>
        <begin position="1"/>
        <end position="36"/>
    </location>
</feature>